<evidence type="ECO:0000313" key="2">
    <source>
        <dbReference type="Proteomes" id="UP000070533"/>
    </source>
</evidence>
<accession>A0A133Q9E3</accession>
<organism evidence="1 2">
    <name type="scientific">Prevotella corporis</name>
    <dbReference type="NCBI Taxonomy" id="28128"/>
    <lineage>
        <taxon>Bacteria</taxon>
        <taxon>Pseudomonadati</taxon>
        <taxon>Bacteroidota</taxon>
        <taxon>Bacteroidia</taxon>
        <taxon>Bacteroidales</taxon>
        <taxon>Prevotellaceae</taxon>
        <taxon>Prevotella</taxon>
    </lineage>
</organism>
<dbReference type="Proteomes" id="UP000070533">
    <property type="component" value="Unassembled WGS sequence"/>
</dbReference>
<dbReference type="EMBL" id="LRQG01000092">
    <property type="protein sequence ID" value="KXA39510.1"/>
    <property type="molecule type" value="Genomic_DNA"/>
</dbReference>
<evidence type="ECO:0000313" key="1">
    <source>
        <dbReference type="EMBL" id="KXA39510.1"/>
    </source>
</evidence>
<reference evidence="2" key="1">
    <citation type="submission" date="2016-01" db="EMBL/GenBank/DDBJ databases">
        <authorList>
            <person name="Mitreva M."/>
            <person name="Pepin K.H."/>
            <person name="Mihindukulasuriya K.A."/>
            <person name="Fulton R."/>
            <person name="Fronick C."/>
            <person name="O'Laughlin M."/>
            <person name="Miner T."/>
            <person name="Herter B."/>
            <person name="Rosa B.A."/>
            <person name="Cordes M."/>
            <person name="Tomlinson C."/>
            <person name="Wollam A."/>
            <person name="Palsikar V.B."/>
            <person name="Mardis E.R."/>
            <person name="Wilson R.K."/>
        </authorList>
    </citation>
    <scope>NUCLEOTIDE SEQUENCE [LARGE SCALE GENOMIC DNA]</scope>
    <source>
        <strain evidence="2">MJR7716</strain>
    </source>
</reference>
<proteinExistence type="predicted"/>
<name>A0A133Q9E3_9BACT</name>
<keyword evidence="2" id="KW-1185">Reference proteome</keyword>
<gene>
    <name evidence="1" type="ORF">HMPREF3226_01346</name>
</gene>
<sequence length="39" mass="4658">MDKKYFYTCVFIVGSQRFVLNLIHDVIRPLVLTSRISFH</sequence>
<protein>
    <submittedName>
        <fullName evidence="1">Uncharacterized protein</fullName>
    </submittedName>
</protein>
<comment type="caution">
    <text evidence="1">The sequence shown here is derived from an EMBL/GenBank/DDBJ whole genome shotgun (WGS) entry which is preliminary data.</text>
</comment>
<dbReference type="AlphaFoldDB" id="A0A133Q9E3"/>